<evidence type="ECO:0000313" key="1">
    <source>
        <dbReference type="EMBL" id="GIX71305.1"/>
    </source>
</evidence>
<protein>
    <submittedName>
        <fullName evidence="1">Uncharacterized protein</fullName>
    </submittedName>
</protein>
<keyword evidence="2" id="KW-1185">Reference proteome</keyword>
<reference evidence="1 2" key="1">
    <citation type="submission" date="2021-06" db="EMBL/GenBank/DDBJ databases">
        <title>Caerostris extrusa draft genome.</title>
        <authorList>
            <person name="Kono N."/>
            <person name="Arakawa K."/>
        </authorList>
    </citation>
    <scope>NUCLEOTIDE SEQUENCE [LARGE SCALE GENOMIC DNA]</scope>
</reference>
<name>A0AAV4MG90_CAEEX</name>
<comment type="caution">
    <text evidence="1">The sequence shown here is derived from an EMBL/GenBank/DDBJ whole genome shotgun (WGS) entry which is preliminary data.</text>
</comment>
<evidence type="ECO:0000313" key="2">
    <source>
        <dbReference type="Proteomes" id="UP001054945"/>
    </source>
</evidence>
<sequence>MRRKILLQLARQGQYFSREVEKCLPSKISLLVSLFSLPPYQEFIQSNACILVLSDAFEEELAACIRTFLGGKYFRKFIGCVYTYTLDGKRRKDDTAAVRIANLMKMEWEGRKFYSENFSL</sequence>
<accession>A0AAV4MG90</accession>
<dbReference type="EMBL" id="BPLR01019743">
    <property type="protein sequence ID" value="GIX71305.1"/>
    <property type="molecule type" value="Genomic_DNA"/>
</dbReference>
<organism evidence="1 2">
    <name type="scientific">Caerostris extrusa</name>
    <name type="common">Bark spider</name>
    <name type="synonym">Caerostris bankana</name>
    <dbReference type="NCBI Taxonomy" id="172846"/>
    <lineage>
        <taxon>Eukaryota</taxon>
        <taxon>Metazoa</taxon>
        <taxon>Ecdysozoa</taxon>
        <taxon>Arthropoda</taxon>
        <taxon>Chelicerata</taxon>
        <taxon>Arachnida</taxon>
        <taxon>Araneae</taxon>
        <taxon>Araneomorphae</taxon>
        <taxon>Entelegynae</taxon>
        <taxon>Araneoidea</taxon>
        <taxon>Araneidae</taxon>
        <taxon>Caerostris</taxon>
    </lineage>
</organism>
<proteinExistence type="predicted"/>
<dbReference type="Proteomes" id="UP001054945">
    <property type="component" value="Unassembled WGS sequence"/>
</dbReference>
<gene>
    <name evidence="1" type="ORF">CEXT_357131</name>
</gene>
<dbReference type="AlphaFoldDB" id="A0AAV4MG90"/>